<feature type="domain" description="Methyl-accepting transducer" evidence="9">
    <location>
        <begin position="413"/>
        <end position="649"/>
    </location>
</feature>
<evidence type="ECO:0000256" key="1">
    <source>
        <dbReference type="ARBA" id="ARBA00004141"/>
    </source>
</evidence>
<organism evidence="10 11">
    <name type="scientific">Amphritea opalescens</name>
    <dbReference type="NCBI Taxonomy" id="2490544"/>
    <lineage>
        <taxon>Bacteria</taxon>
        <taxon>Pseudomonadati</taxon>
        <taxon>Pseudomonadota</taxon>
        <taxon>Gammaproteobacteria</taxon>
        <taxon>Oceanospirillales</taxon>
        <taxon>Oceanospirillaceae</taxon>
        <taxon>Amphritea</taxon>
    </lineage>
</organism>
<keyword evidence="2 8" id="KW-0812">Transmembrane</keyword>
<evidence type="ECO:0000256" key="3">
    <source>
        <dbReference type="ARBA" id="ARBA00022989"/>
    </source>
</evidence>
<gene>
    <name evidence="10" type="ORF">EH243_16405</name>
</gene>
<evidence type="ECO:0000313" key="11">
    <source>
        <dbReference type="Proteomes" id="UP000283087"/>
    </source>
</evidence>
<dbReference type="Pfam" id="PF00015">
    <property type="entry name" value="MCPsignal"/>
    <property type="match status" value="1"/>
</dbReference>
<feature type="transmembrane region" description="Helical" evidence="8">
    <location>
        <begin position="34"/>
        <end position="55"/>
    </location>
</feature>
<keyword evidence="3 8" id="KW-1133">Transmembrane helix</keyword>
<dbReference type="EMBL" id="RQXW01000019">
    <property type="protein sequence ID" value="RTE64681.1"/>
    <property type="molecule type" value="Genomic_DNA"/>
</dbReference>
<dbReference type="OrthoDB" id="7024925at2"/>
<evidence type="ECO:0000313" key="10">
    <source>
        <dbReference type="EMBL" id="RTE64681.1"/>
    </source>
</evidence>
<dbReference type="PROSITE" id="PS50111">
    <property type="entry name" value="CHEMOTAXIS_TRANSDUC_2"/>
    <property type="match status" value="1"/>
</dbReference>
<dbReference type="PANTHER" id="PTHR32089:SF119">
    <property type="entry name" value="METHYL-ACCEPTING CHEMOTAXIS PROTEIN CTPL"/>
    <property type="match status" value="1"/>
</dbReference>
<keyword evidence="4 8" id="KW-0472">Membrane</keyword>
<keyword evidence="5 6" id="KW-0807">Transducer</keyword>
<dbReference type="GO" id="GO:0007165">
    <property type="term" value="P:signal transduction"/>
    <property type="evidence" value="ECO:0007669"/>
    <property type="project" value="UniProtKB-KW"/>
</dbReference>
<dbReference type="Proteomes" id="UP000283087">
    <property type="component" value="Unassembled WGS sequence"/>
</dbReference>
<evidence type="ECO:0000256" key="7">
    <source>
        <dbReference type="SAM" id="Coils"/>
    </source>
</evidence>
<keyword evidence="7" id="KW-0175">Coiled coil</keyword>
<dbReference type="Gene3D" id="1.10.287.950">
    <property type="entry name" value="Methyl-accepting chemotaxis protein"/>
    <property type="match status" value="1"/>
</dbReference>
<dbReference type="AlphaFoldDB" id="A0A430KMG7"/>
<keyword evidence="11" id="KW-1185">Reference proteome</keyword>
<proteinExistence type="predicted"/>
<sequence>MSICKKGCNTPVTKKKYKGCLKISELYDMKITHINILAGATLLLVVTTMASLMFWSLNRLNNSFEQTRNYQQLQKDIDNNVNRPILTYLSSGDASLLNMIDNTLTQLILSDSRVKTLTTNGMPAVEQALTELQSIALLKLRAAGKLAMPQELLINNEREILGSASQLNQYATEAKQQQPRLTQQYLSLLTKINLIIPELAHSRQRFFSTAQPNRQDIDQHLKKLKLIVQQLSELPRLGLYEEVDSDDSLGALLGNNIGVQTSPQDERGDLYVQELNSLVGRYSKELANIEGIYENKAESIQSTTALIDQLMGLLQDNQDRLQNNYDNTGQLVNLLLITSLALIIIIGLIMATINTQLSRVISSTCQQLNALANGQLNHKTSLPSRILEIEVLNHAIDHLNHYFSMLIEKINTESEALDQLGKKLNNSSDNLTQIVSKQQHSTEQASVQIQQLSCSYEEVAENAVKTSTATQQATQVVILGVNAMQNTSTSIRQLQAETEATNTTLLQLQEDGKAIGSALLVIQNFAAQTNLLALNAAIEAARAGESGRGFAVVADEVRSLAINTANAADKISLIIKKLNNAIKQMSNNIDLQAEHVHNTASLAENAQQSVEQIRLSIHEIDNMSSMIASATEEQAMVTHQISEVIDITLLHSQESAVEAKNNKQQANQLDLTNQSLLQLLQQFSKQP</sequence>
<evidence type="ECO:0000256" key="8">
    <source>
        <dbReference type="SAM" id="Phobius"/>
    </source>
</evidence>
<name>A0A430KMG7_9GAMM</name>
<dbReference type="SMART" id="SM00283">
    <property type="entry name" value="MA"/>
    <property type="match status" value="1"/>
</dbReference>
<evidence type="ECO:0000256" key="5">
    <source>
        <dbReference type="ARBA" id="ARBA00023224"/>
    </source>
</evidence>
<dbReference type="CDD" id="cd11386">
    <property type="entry name" value="MCP_signal"/>
    <property type="match status" value="1"/>
</dbReference>
<evidence type="ECO:0000259" key="9">
    <source>
        <dbReference type="PROSITE" id="PS50111"/>
    </source>
</evidence>
<comment type="caution">
    <text evidence="10">The sequence shown here is derived from an EMBL/GenBank/DDBJ whole genome shotgun (WGS) entry which is preliminary data.</text>
</comment>
<evidence type="ECO:0000256" key="6">
    <source>
        <dbReference type="PROSITE-ProRule" id="PRU00284"/>
    </source>
</evidence>
<dbReference type="GO" id="GO:0006935">
    <property type="term" value="P:chemotaxis"/>
    <property type="evidence" value="ECO:0007669"/>
    <property type="project" value="UniProtKB-ARBA"/>
</dbReference>
<dbReference type="GO" id="GO:0016020">
    <property type="term" value="C:membrane"/>
    <property type="evidence" value="ECO:0007669"/>
    <property type="project" value="UniProtKB-SubCell"/>
</dbReference>
<dbReference type="InterPro" id="IPR004089">
    <property type="entry name" value="MCPsignal_dom"/>
</dbReference>
<accession>A0A430KMG7</accession>
<evidence type="ECO:0000256" key="4">
    <source>
        <dbReference type="ARBA" id="ARBA00023136"/>
    </source>
</evidence>
<dbReference type="PANTHER" id="PTHR32089">
    <property type="entry name" value="METHYL-ACCEPTING CHEMOTAXIS PROTEIN MCPB"/>
    <property type="match status" value="1"/>
</dbReference>
<evidence type="ECO:0000256" key="2">
    <source>
        <dbReference type="ARBA" id="ARBA00022692"/>
    </source>
</evidence>
<reference evidence="10 11" key="1">
    <citation type="submission" date="2018-11" db="EMBL/GenBank/DDBJ databases">
        <title>The draft genome sequence of Amphritea opalescens ANRC-JH13T.</title>
        <authorList>
            <person name="Fang Z."/>
            <person name="Zhang Y."/>
            <person name="Han X."/>
        </authorList>
    </citation>
    <scope>NUCLEOTIDE SEQUENCE [LARGE SCALE GENOMIC DNA]</scope>
    <source>
        <strain evidence="10 11">ANRC-JH13</strain>
    </source>
</reference>
<feature type="coiled-coil region" evidence="7">
    <location>
        <begin position="568"/>
        <end position="595"/>
    </location>
</feature>
<dbReference type="SUPFAM" id="SSF58104">
    <property type="entry name" value="Methyl-accepting chemotaxis protein (MCP) signaling domain"/>
    <property type="match status" value="1"/>
</dbReference>
<feature type="transmembrane region" description="Helical" evidence="8">
    <location>
        <begin position="331"/>
        <end position="353"/>
    </location>
</feature>
<comment type="subcellular location">
    <subcellularLocation>
        <location evidence="1">Membrane</location>
        <topology evidence="1">Multi-pass membrane protein</topology>
    </subcellularLocation>
</comment>
<protein>
    <recommendedName>
        <fullName evidence="9">Methyl-accepting transducer domain-containing protein</fullName>
    </recommendedName>
</protein>